<feature type="domain" description="F-box/LRR-repeat protein 15/At3g58940/PEG3-like LRR" evidence="3">
    <location>
        <begin position="112"/>
        <end position="333"/>
    </location>
</feature>
<dbReference type="Pfam" id="PF24758">
    <property type="entry name" value="LRR_At5g56370"/>
    <property type="match status" value="1"/>
</dbReference>
<name>A0AAW1WT55_RUBAR</name>
<dbReference type="InterPro" id="IPR053781">
    <property type="entry name" value="F-box_AtFBL13-like"/>
</dbReference>
<gene>
    <name evidence="4" type="ORF">M0R45_023749</name>
</gene>
<comment type="caution">
    <text evidence="4">The sequence shown here is derived from an EMBL/GenBank/DDBJ whole genome shotgun (WGS) entry which is preliminary data.</text>
</comment>
<dbReference type="PANTHER" id="PTHR31639">
    <property type="entry name" value="F-BOX PROTEIN-LIKE"/>
    <property type="match status" value="1"/>
</dbReference>
<dbReference type="AlphaFoldDB" id="A0AAW1WT55"/>
<dbReference type="SUPFAM" id="SSF81383">
    <property type="entry name" value="F-box domain"/>
    <property type="match status" value="1"/>
</dbReference>
<dbReference type="CDD" id="cd22160">
    <property type="entry name" value="F-box_AtFBL13-like"/>
    <property type="match status" value="1"/>
</dbReference>
<dbReference type="Gene3D" id="1.20.1280.50">
    <property type="match status" value="1"/>
</dbReference>
<dbReference type="SUPFAM" id="SSF52047">
    <property type="entry name" value="RNI-like"/>
    <property type="match status" value="1"/>
</dbReference>
<organism evidence="4 5">
    <name type="scientific">Rubus argutus</name>
    <name type="common">Southern blackberry</name>
    <dbReference type="NCBI Taxonomy" id="59490"/>
    <lineage>
        <taxon>Eukaryota</taxon>
        <taxon>Viridiplantae</taxon>
        <taxon>Streptophyta</taxon>
        <taxon>Embryophyta</taxon>
        <taxon>Tracheophyta</taxon>
        <taxon>Spermatophyta</taxon>
        <taxon>Magnoliopsida</taxon>
        <taxon>eudicotyledons</taxon>
        <taxon>Gunneridae</taxon>
        <taxon>Pentapetalae</taxon>
        <taxon>rosids</taxon>
        <taxon>fabids</taxon>
        <taxon>Rosales</taxon>
        <taxon>Rosaceae</taxon>
        <taxon>Rosoideae</taxon>
        <taxon>Rosoideae incertae sedis</taxon>
        <taxon>Rubus</taxon>
    </lineage>
</organism>
<evidence type="ECO:0000256" key="1">
    <source>
        <dbReference type="SAM" id="MobiDB-lite"/>
    </source>
</evidence>
<keyword evidence="5" id="KW-1185">Reference proteome</keyword>
<accession>A0AAW1WT55</accession>
<dbReference type="EMBL" id="JBEDUW010000005">
    <property type="protein sequence ID" value="KAK9926522.1"/>
    <property type="molecule type" value="Genomic_DNA"/>
</dbReference>
<feature type="compositionally biased region" description="Acidic residues" evidence="1">
    <location>
        <begin position="488"/>
        <end position="513"/>
    </location>
</feature>
<dbReference type="InterPro" id="IPR036047">
    <property type="entry name" value="F-box-like_dom_sf"/>
</dbReference>
<dbReference type="InterPro" id="IPR032675">
    <property type="entry name" value="LRR_dom_sf"/>
</dbReference>
<sequence length="513" mass="58771">MEIELDRISNLSNDIIEHILSYLPIRDATRTSVLSSKWRFQWATLPFLKFDHWCVSTNQKLTPYVKKGTTSFVNVVNHVLLLHIGPIQTFKLISSRIRYRISDQTRLAHSDIDRWILHLSRNSIKEFILDSRSLVVPYAVSSCLFSCQDLIRLKLCNCLLKPPSTFKGFMSLKSLNMRDVTLAQYVFENMIVCSPLLESLTLRNVDGFTNLKIDALHLQFLKVVGAFEIVNLENTLNLADITMELDIHGDLNQVSDRHGHLLKFFAHLPHIQRLTIAGRFLKYLAVGALAGRLPKPCLYLTFLHINICFDDMKEILTALCLLRSSLALQELQISADDDDDDDAEEVKSLSYDNQVCKFTQLRRLKVTDFSCVKAEVDLIKFLLLSSPTLQELEVSFYVKDEDLKLDDNQNCSFSQLRILKVTKISGAKAEIDFIKLVLLSSPVLERIIIEHDSRYFSWKFMKMLVEYNVSDAKINCLDLNSDSHSDEDSSVDSDEDSSLDSDEDFSVDSDEEY</sequence>
<dbReference type="Proteomes" id="UP001457282">
    <property type="component" value="Unassembled WGS sequence"/>
</dbReference>
<protein>
    <recommendedName>
        <fullName evidence="6">F-box/FBD/LRR-repeat protein</fullName>
    </recommendedName>
</protein>
<evidence type="ECO:0008006" key="6">
    <source>
        <dbReference type="Google" id="ProtNLM"/>
    </source>
</evidence>
<dbReference type="PANTHER" id="PTHR31639:SF93">
    <property type="entry name" value="F-BOX_FBD_LRR PROTEIN"/>
    <property type="match status" value="1"/>
</dbReference>
<evidence type="ECO:0000313" key="5">
    <source>
        <dbReference type="Proteomes" id="UP001457282"/>
    </source>
</evidence>
<evidence type="ECO:0000259" key="2">
    <source>
        <dbReference type="Pfam" id="PF00646"/>
    </source>
</evidence>
<evidence type="ECO:0000259" key="3">
    <source>
        <dbReference type="Pfam" id="PF24758"/>
    </source>
</evidence>
<dbReference type="Pfam" id="PF00646">
    <property type="entry name" value="F-box"/>
    <property type="match status" value="1"/>
</dbReference>
<dbReference type="Gene3D" id="3.80.10.10">
    <property type="entry name" value="Ribonuclease Inhibitor"/>
    <property type="match status" value="1"/>
</dbReference>
<evidence type="ECO:0000313" key="4">
    <source>
        <dbReference type="EMBL" id="KAK9926522.1"/>
    </source>
</evidence>
<dbReference type="InterPro" id="IPR001810">
    <property type="entry name" value="F-box_dom"/>
</dbReference>
<proteinExistence type="predicted"/>
<feature type="region of interest" description="Disordered" evidence="1">
    <location>
        <begin position="481"/>
        <end position="513"/>
    </location>
</feature>
<dbReference type="InterPro" id="IPR055411">
    <property type="entry name" value="LRR_FXL15/At3g58940/PEG3-like"/>
</dbReference>
<reference evidence="4 5" key="1">
    <citation type="journal article" date="2023" name="G3 (Bethesda)">
        <title>A chromosome-length genome assembly and annotation of blackberry (Rubus argutus, cv. 'Hillquist').</title>
        <authorList>
            <person name="Bruna T."/>
            <person name="Aryal R."/>
            <person name="Dudchenko O."/>
            <person name="Sargent D.J."/>
            <person name="Mead D."/>
            <person name="Buti M."/>
            <person name="Cavallini A."/>
            <person name="Hytonen T."/>
            <person name="Andres J."/>
            <person name="Pham M."/>
            <person name="Weisz D."/>
            <person name="Mascagni F."/>
            <person name="Usai G."/>
            <person name="Natali L."/>
            <person name="Bassil N."/>
            <person name="Fernandez G.E."/>
            <person name="Lomsadze A."/>
            <person name="Armour M."/>
            <person name="Olukolu B."/>
            <person name="Poorten T."/>
            <person name="Britton C."/>
            <person name="Davik J."/>
            <person name="Ashrafi H."/>
            <person name="Aiden E.L."/>
            <person name="Borodovsky M."/>
            <person name="Worthington M."/>
        </authorList>
    </citation>
    <scope>NUCLEOTIDE SEQUENCE [LARGE SCALE GENOMIC DNA]</scope>
    <source>
        <strain evidence="4">PI 553951</strain>
    </source>
</reference>
<feature type="domain" description="F-box" evidence="2">
    <location>
        <begin position="8"/>
        <end position="49"/>
    </location>
</feature>